<organism evidence="3 4">
    <name type="scientific">Micrococcus lylae</name>
    <dbReference type="NCBI Taxonomy" id="1273"/>
    <lineage>
        <taxon>Bacteria</taxon>
        <taxon>Bacillati</taxon>
        <taxon>Actinomycetota</taxon>
        <taxon>Actinomycetes</taxon>
        <taxon>Micrococcales</taxon>
        <taxon>Micrococcaceae</taxon>
        <taxon>Micrococcus</taxon>
    </lineage>
</organism>
<dbReference type="GO" id="GO:0008641">
    <property type="term" value="F:ubiquitin-like modifier activating enzyme activity"/>
    <property type="evidence" value="ECO:0007669"/>
    <property type="project" value="InterPro"/>
</dbReference>
<feature type="region of interest" description="Disordered" evidence="1">
    <location>
        <begin position="190"/>
        <end position="232"/>
    </location>
</feature>
<dbReference type="Proteomes" id="UP000196230">
    <property type="component" value="Unassembled WGS sequence"/>
</dbReference>
<feature type="region of interest" description="Disordered" evidence="1">
    <location>
        <begin position="1"/>
        <end position="110"/>
    </location>
</feature>
<feature type="compositionally biased region" description="Basic and acidic residues" evidence="1">
    <location>
        <begin position="8"/>
        <end position="33"/>
    </location>
</feature>
<feature type="domain" description="THIF-type NAD/FAD binding fold" evidence="2">
    <location>
        <begin position="230"/>
        <end position="289"/>
    </location>
</feature>
<sequence>MARTAGARPERPPAEAREPAAARRGLERRRDPPLKGIPTLCTVRDSEAAPVEDRTARASSGDGLLWTAAGRSDASMRRWSGPAADGSAADRSGRRRRKGRRRGQSMRIDPTVSTVQVGPGQVQVGNGPRAVVVDVRPRGVRTLLAELSAGTVAGRGSAAALARRCGMEKTELALVLEGLAPVLVEGAGADGAADPGADGAADPGADGRRDSGGNETQVAPAPSRALPDAVHVDGLGPTGAAVADLLAAAGVGRFGLTDRRPVRAEELGHGLVTADVGRPRAEALAQRLGDRGVAAVACHPAGRRAIGAVTVTVAAGAWDADRLARAQAGGHIVLPVVLRDEDTLVGPWCAPDVPGCPLCWERWAGQGDPLRAQRTAALHRAGAGRDPVERARLTACVVVAALKSGPVPGLAWRVRDQAPGPRSSPLSVAEESVAPWPGCACGG</sequence>
<evidence type="ECO:0000256" key="1">
    <source>
        <dbReference type="SAM" id="MobiDB-lite"/>
    </source>
</evidence>
<proteinExistence type="predicted"/>
<protein>
    <recommendedName>
        <fullName evidence="2">THIF-type NAD/FAD binding fold domain-containing protein</fullName>
    </recommendedName>
</protein>
<feature type="compositionally biased region" description="Basic and acidic residues" evidence="1">
    <location>
        <begin position="44"/>
        <end position="56"/>
    </location>
</feature>
<accession>A0A1R4IU04</accession>
<dbReference type="EMBL" id="FUKP01000028">
    <property type="protein sequence ID" value="SJN23340.1"/>
    <property type="molecule type" value="Genomic_DNA"/>
</dbReference>
<feature type="compositionally biased region" description="Basic residues" evidence="1">
    <location>
        <begin position="93"/>
        <end position="104"/>
    </location>
</feature>
<reference evidence="3 4" key="1">
    <citation type="submission" date="2017-02" db="EMBL/GenBank/DDBJ databases">
        <authorList>
            <person name="Peterson S.W."/>
        </authorList>
    </citation>
    <scope>NUCLEOTIDE SEQUENCE [LARGE SCALE GENOMIC DNA]</scope>
    <source>
        <strain evidence="3 4">2B3F</strain>
    </source>
</reference>
<dbReference type="InterPro" id="IPR000594">
    <property type="entry name" value="ThiF_NAD_FAD-bd"/>
</dbReference>
<evidence type="ECO:0000259" key="2">
    <source>
        <dbReference type="Pfam" id="PF00899"/>
    </source>
</evidence>
<name>A0A1R4IU04_9MICC</name>
<evidence type="ECO:0000313" key="3">
    <source>
        <dbReference type="EMBL" id="SJN23340.1"/>
    </source>
</evidence>
<dbReference type="AlphaFoldDB" id="A0A1R4IU04"/>
<dbReference type="Pfam" id="PF00899">
    <property type="entry name" value="ThiF"/>
    <property type="match status" value="1"/>
</dbReference>
<feature type="compositionally biased region" description="Low complexity" evidence="1">
    <location>
        <begin position="190"/>
        <end position="204"/>
    </location>
</feature>
<dbReference type="SUPFAM" id="SSF69572">
    <property type="entry name" value="Activating enzymes of the ubiquitin-like proteins"/>
    <property type="match status" value="1"/>
</dbReference>
<dbReference type="Gene3D" id="3.40.50.720">
    <property type="entry name" value="NAD(P)-binding Rossmann-like Domain"/>
    <property type="match status" value="1"/>
</dbReference>
<dbReference type="InterPro" id="IPR035985">
    <property type="entry name" value="Ubiquitin-activating_enz"/>
</dbReference>
<gene>
    <name evidence="3" type="ORF">FM125_04605</name>
</gene>
<evidence type="ECO:0000313" key="4">
    <source>
        <dbReference type="Proteomes" id="UP000196230"/>
    </source>
</evidence>